<evidence type="ECO:0000313" key="2">
    <source>
        <dbReference type="EMBL" id="GAH00118.1"/>
    </source>
</evidence>
<keyword evidence="1" id="KW-0472">Membrane</keyword>
<protein>
    <recommendedName>
        <fullName evidence="3">DUF202 domain-containing protein</fullName>
    </recommendedName>
</protein>
<feature type="transmembrane region" description="Helical" evidence="1">
    <location>
        <begin position="16"/>
        <end position="34"/>
    </location>
</feature>
<evidence type="ECO:0008006" key="3">
    <source>
        <dbReference type="Google" id="ProtNLM"/>
    </source>
</evidence>
<comment type="caution">
    <text evidence="2">The sequence shown here is derived from an EMBL/GenBank/DDBJ whole genome shotgun (WGS) entry which is preliminary data.</text>
</comment>
<gene>
    <name evidence="2" type="ORF">S01H4_39532</name>
</gene>
<accession>X1DUP3</accession>
<feature type="non-terminal residue" evidence="2">
    <location>
        <position position="83"/>
    </location>
</feature>
<proteinExistence type="predicted"/>
<dbReference type="AlphaFoldDB" id="X1DUP3"/>
<reference evidence="2" key="1">
    <citation type="journal article" date="2014" name="Front. Microbiol.">
        <title>High frequency of phylogenetically diverse reductive dehalogenase-homologous genes in deep subseafloor sedimentary metagenomes.</title>
        <authorList>
            <person name="Kawai M."/>
            <person name="Futagami T."/>
            <person name="Toyoda A."/>
            <person name="Takaki Y."/>
            <person name="Nishi S."/>
            <person name="Hori S."/>
            <person name="Arai W."/>
            <person name="Tsubouchi T."/>
            <person name="Morono Y."/>
            <person name="Uchiyama I."/>
            <person name="Ito T."/>
            <person name="Fujiyama A."/>
            <person name="Inagaki F."/>
            <person name="Takami H."/>
        </authorList>
    </citation>
    <scope>NUCLEOTIDE SEQUENCE</scope>
    <source>
        <strain evidence="2">Expedition CK06-06</strain>
    </source>
</reference>
<keyword evidence="1" id="KW-1133">Transmembrane helix</keyword>
<dbReference type="EMBL" id="BART01021425">
    <property type="protein sequence ID" value="GAH00118.1"/>
    <property type="molecule type" value="Genomic_DNA"/>
</dbReference>
<keyword evidence="1" id="KW-0812">Transmembrane</keyword>
<feature type="transmembrane region" description="Helical" evidence="1">
    <location>
        <begin position="40"/>
        <end position="61"/>
    </location>
</feature>
<organism evidence="2">
    <name type="scientific">marine sediment metagenome</name>
    <dbReference type="NCBI Taxonomy" id="412755"/>
    <lineage>
        <taxon>unclassified sequences</taxon>
        <taxon>metagenomes</taxon>
        <taxon>ecological metagenomes</taxon>
    </lineage>
</organism>
<name>X1DUP3_9ZZZZ</name>
<sequence length="83" mass="9296">METRGRGVMLSEDGSVEIGFGLTLAVFGFIAPLFKDGNIWQNMTSIGSLTVFVVGATVFAYGRHLRRKSERESKERIRRMIAE</sequence>
<evidence type="ECO:0000256" key="1">
    <source>
        <dbReference type="SAM" id="Phobius"/>
    </source>
</evidence>